<dbReference type="InterPro" id="IPR003615">
    <property type="entry name" value="HNH_nuc"/>
</dbReference>
<organism evidence="2">
    <name type="scientific">Siphoviridae sp. ctUWs1</name>
    <dbReference type="NCBI Taxonomy" id="2826352"/>
    <lineage>
        <taxon>Viruses</taxon>
        <taxon>Duplodnaviria</taxon>
        <taxon>Heunggongvirae</taxon>
        <taxon>Uroviricota</taxon>
        <taxon>Caudoviricetes</taxon>
    </lineage>
</organism>
<dbReference type="EMBL" id="BK015734">
    <property type="protein sequence ID" value="DAE22500.1"/>
    <property type="molecule type" value="Genomic_DNA"/>
</dbReference>
<name>A0A8S5QV26_9CAUD</name>
<evidence type="ECO:0000313" key="2">
    <source>
        <dbReference type="EMBL" id="DAE22500.1"/>
    </source>
</evidence>
<reference evidence="2" key="1">
    <citation type="journal article" date="2021" name="Proc. Natl. Acad. Sci. U.S.A.">
        <title>A Catalog of Tens of Thousands of Viruses from Human Metagenomes Reveals Hidden Associations with Chronic Diseases.</title>
        <authorList>
            <person name="Tisza M.J."/>
            <person name="Buck C.B."/>
        </authorList>
    </citation>
    <scope>NUCLEOTIDE SEQUENCE</scope>
    <source>
        <strain evidence="2">CtUWs1</strain>
    </source>
</reference>
<dbReference type="CDD" id="cd00085">
    <property type="entry name" value="HNHc"/>
    <property type="match status" value="1"/>
</dbReference>
<dbReference type="Gene3D" id="1.10.30.50">
    <property type="match status" value="1"/>
</dbReference>
<evidence type="ECO:0000256" key="1">
    <source>
        <dbReference type="SAM" id="MobiDB-lite"/>
    </source>
</evidence>
<accession>A0A8S5QV26</accession>
<sequence>MSQSQARWARRKGSPRKTGPSQETREAVYERDQYRCARCGRHIATYAASIQHRKPRGMGGTKDPSINSPANLILLCGDGVRGCHGYIEQHREEAKQDGYGVAWWEDPATIPVRYWDGNTYTLTNEGERTCS</sequence>
<protein>
    <submittedName>
        <fullName evidence="2">HNHc</fullName>
    </submittedName>
</protein>
<proteinExistence type="predicted"/>
<feature type="region of interest" description="Disordered" evidence="1">
    <location>
        <begin position="1"/>
        <end position="27"/>
    </location>
</feature>